<evidence type="ECO:0000313" key="2">
    <source>
        <dbReference type="Proteomes" id="UP000250235"/>
    </source>
</evidence>
<dbReference type="Proteomes" id="UP000250235">
    <property type="component" value="Unassembled WGS sequence"/>
</dbReference>
<evidence type="ECO:0000313" key="1">
    <source>
        <dbReference type="EMBL" id="KZV53665.1"/>
    </source>
</evidence>
<dbReference type="EMBL" id="KQ990100">
    <property type="protein sequence ID" value="KZV53665.1"/>
    <property type="molecule type" value="Genomic_DNA"/>
</dbReference>
<protein>
    <submittedName>
        <fullName evidence="1">Uncharacterized protein</fullName>
    </submittedName>
</protein>
<accession>A0A2Z7D336</accession>
<gene>
    <name evidence="1" type="ORF">F511_38165</name>
</gene>
<sequence>MLWLTLHGYDSHALLRYLMLCHAFFVERSKRGACVAILFKKIGVAPLPPAIAFGKVIEHAGPLDSLGLNGAGDDPVDFMPTGGEDL</sequence>
<name>A0A2Z7D336_9LAMI</name>
<organism evidence="1 2">
    <name type="scientific">Dorcoceras hygrometricum</name>
    <dbReference type="NCBI Taxonomy" id="472368"/>
    <lineage>
        <taxon>Eukaryota</taxon>
        <taxon>Viridiplantae</taxon>
        <taxon>Streptophyta</taxon>
        <taxon>Embryophyta</taxon>
        <taxon>Tracheophyta</taxon>
        <taxon>Spermatophyta</taxon>
        <taxon>Magnoliopsida</taxon>
        <taxon>eudicotyledons</taxon>
        <taxon>Gunneridae</taxon>
        <taxon>Pentapetalae</taxon>
        <taxon>asterids</taxon>
        <taxon>lamiids</taxon>
        <taxon>Lamiales</taxon>
        <taxon>Gesneriaceae</taxon>
        <taxon>Didymocarpoideae</taxon>
        <taxon>Trichosporeae</taxon>
        <taxon>Loxocarpinae</taxon>
        <taxon>Dorcoceras</taxon>
    </lineage>
</organism>
<dbReference type="AlphaFoldDB" id="A0A2Z7D336"/>
<keyword evidence="2" id="KW-1185">Reference proteome</keyword>
<proteinExistence type="predicted"/>
<reference evidence="1 2" key="1">
    <citation type="journal article" date="2015" name="Proc. Natl. Acad. Sci. U.S.A.">
        <title>The resurrection genome of Boea hygrometrica: A blueprint for survival of dehydration.</title>
        <authorList>
            <person name="Xiao L."/>
            <person name="Yang G."/>
            <person name="Zhang L."/>
            <person name="Yang X."/>
            <person name="Zhao S."/>
            <person name="Ji Z."/>
            <person name="Zhou Q."/>
            <person name="Hu M."/>
            <person name="Wang Y."/>
            <person name="Chen M."/>
            <person name="Xu Y."/>
            <person name="Jin H."/>
            <person name="Xiao X."/>
            <person name="Hu G."/>
            <person name="Bao F."/>
            <person name="Hu Y."/>
            <person name="Wan P."/>
            <person name="Li L."/>
            <person name="Deng X."/>
            <person name="Kuang T."/>
            <person name="Xiang C."/>
            <person name="Zhu J.K."/>
            <person name="Oliver M.J."/>
            <person name="He Y."/>
        </authorList>
    </citation>
    <scope>NUCLEOTIDE SEQUENCE [LARGE SCALE GENOMIC DNA]</scope>
    <source>
        <strain evidence="2">cv. XS01</strain>
    </source>
</reference>